<sequence>MGNKNKSLISGIVATALAIALLESGAIQLSGPFLYGDENNIPLILKKGDDTFVVEPGELVIINDIAYTYKSVDVTDQTLVMENVSIPLGDVSAIHYVTGTQMKERGLRGLLTGGLVGAAVGVAMVLPEGEYHYMVLTVPICAAVDGAVLGIVGAGIGATKQNSQAYALGENDWKIENQ</sequence>
<proteinExistence type="predicted"/>
<reference evidence="2" key="1">
    <citation type="submission" date="2018-05" db="EMBL/GenBank/DDBJ databases">
        <authorList>
            <person name="Lanie J.A."/>
            <person name="Ng W.-L."/>
            <person name="Kazmierczak K.M."/>
            <person name="Andrzejewski T.M."/>
            <person name="Davidsen T.M."/>
            <person name="Wayne K.J."/>
            <person name="Tettelin H."/>
            <person name="Glass J.I."/>
            <person name="Rusch D."/>
            <person name="Podicherti R."/>
            <person name="Tsui H.-C.T."/>
            <person name="Winkler M.E."/>
        </authorList>
    </citation>
    <scope>NUCLEOTIDE SEQUENCE</scope>
</reference>
<keyword evidence="1" id="KW-0472">Membrane</keyword>
<keyword evidence="1" id="KW-1133">Transmembrane helix</keyword>
<dbReference type="EMBL" id="UINC01026396">
    <property type="protein sequence ID" value="SVB03771.1"/>
    <property type="molecule type" value="Genomic_DNA"/>
</dbReference>
<feature type="transmembrane region" description="Helical" evidence="1">
    <location>
        <begin position="133"/>
        <end position="156"/>
    </location>
</feature>
<keyword evidence="1" id="KW-0812">Transmembrane</keyword>
<protein>
    <submittedName>
        <fullName evidence="2">Uncharacterized protein</fullName>
    </submittedName>
</protein>
<evidence type="ECO:0000313" key="2">
    <source>
        <dbReference type="EMBL" id="SVB03771.1"/>
    </source>
</evidence>
<evidence type="ECO:0000256" key="1">
    <source>
        <dbReference type="SAM" id="Phobius"/>
    </source>
</evidence>
<accession>A0A382AR56</accession>
<gene>
    <name evidence="2" type="ORF">METZ01_LOCUS156625</name>
</gene>
<organism evidence="2">
    <name type="scientific">marine metagenome</name>
    <dbReference type="NCBI Taxonomy" id="408172"/>
    <lineage>
        <taxon>unclassified sequences</taxon>
        <taxon>metagenomes</taxon>
        <taxon>ecological metagenomes</taxon>
    </lineage>
</organism>
<name>A0A382AR56_9ZZZZ</name>
<dbReference type="AlphaFoldDB" id="A0A382AR56"/>
<feature type="transmembrane region" description="Helical" evidence="1">
    <location>
        <begin position="106"/>
        <end position="126"/>
    </location>
</feature>